<dbReference type="GO" id="GO:0005829">
    <property type="term" value="C:cytosol"/>
    <property type="evidence" value="ECO:0007669"/>
    <property type="project" value="TreeGrafter"/>
</dbReference>
<feature type="compositionally biased region" description="Basic and acidic residues" evidence="1">
    <location>
        <begin position="140"/>
        <end position="174"/>
    </location>
</feature>
<reference evidence="3" key="1">
    <citation type="submission" date="2016-04" db="EMBL/GenBank/DDBJ databases">
        <authorList>
            <person name="Evans L.H."/>
            <person name="Alamgir A."/>
            <person name="Owens N."/>
            <person name="Weber N.D."/>
            <person name="Virtaneva K."/>
            <person name="Barbian K."/>
            <person name="Babar A."/>
            <person name="Rosenke K."/>
        </authorList>
    </citation>
    <scope>NUCLEOTIDE SEQUENCE</scope>
    <source>
        <strain evidence="3">92-2</strain>
    </source>
</reference>
<dbReference type="Pfam" id="PF00226">
    <property type="entry name" value="DnaJ"/>
    <property type="match status" value="1"/>
</dbReference>
<dbReference type="Gene3D" id="1.10.287.110">
    <property type="entry name" value="DnaJ domain"/>
    <property type="match status" value="1"/>
</dbReference>
<feature type="compositionally biased region" description="Basic and acidic residues" evidence="1">
    <location>
        <begin position="88"/>
        <end position="106"/>
    </location>
</feature>
<sequence length="338" mass="37754">MRRRPRQISLKECYDILKLKKDADTADLKRAYRRRAFELHPDLNPGNPDASREFQLLNEAYVALSAILKHEDGVRASTEASRAAQAESKARAAKEEPADDRAEQKAQAENGSQGSNGQQAEPDAKEASSGPADAASGARTADETGKAQKEQNQEQQKDKTADKKNAQNGYSEHDVLRDLLTDPFARRVFEDIYSELNRQHQEEAPPQQEAPYQKEGPTFGQPKEKPTAEKRNVKLHKSNLAWGTPKWNKDHSKGVTGMVKGWLRRQIDEEQTLALPSANLAPGKRIRLQIRQALSGELKTVEITLPPDFAVGKPIRLRGLGKRVGPWQGDLYLIITNE</sequence>
<dbReference type="PROSITE" id="PS50076">
    <property type="entry name" value="DNAJ_2"/>
    <property type="match status" value="1"/>
</dbReference>
<evidence type="ECO:0000313" key="3">
    <source>
        <dbReference type="EMBL" id="SBW11763.1"/>
    </source>
</evidence>
<dbReference type="EMBL" id="FLUP01000002">
    <property type="protein sequence ID" value="SBW11763.1"/>
    <property type="molecule type" value="Genomic_DNA"/>
</dbReference>
<feature type="region of interest" description="Disordered" evidence="1">
    <location>
        <begin position="199"/>
        <end position="233"/>
    </location>
</feature>
<dbReference type="SMART" id="SM00271">
    <property type="entry name" value="DnaJ"/>
    <property type="match status" value="1"/>
</dbReference>
<feature type="compositionally biased region" description="Polar residues" evidence="1">
    <location>
        <begin position="107"/>
        <end position="119"/>
    </location>
</feature>
<gene>
    <name evidence="3" type="ORF">KM92DES2_20182</name>
</gene>
<feature type="compositionally biased region" description="Low complexity" evidence="1">
    <location>
        <begin position="127"/>
        <end position="138"/>
    </location>
</feature>
<dbReference type="InterPro" id="IPR036869">
    <property type="entry name" value="J_dom_sf"/>
</dbReference>
<dbReference type="PANTHER" id="PTHR45006">
    <property type="entry name" value="DNAJ-LIKE PROTEIN 1"/>
    <property type="match status" value="1"/>
</dbReference>
<dbReference type="CDD" id="cd06257">
    <property type="entry name" value="DnaJ"/>
    <property type="match status" value="1"/>
</dbReference>
<evidence type="ECO:0000256" key="1">
    <source>
        <dbReference type="SAM" id="MobiDB-lite"/>
    </source>
</evidence>
<dbReference type="GO" id="GO:0016558">
    <property type="term" value="P:protein import into peroxisome matrix"/>
    <property type="evidence" value="ECO:0007669"/>
    <property type="project" value="TreeGrafter"/>
</dbReference>
<dbReference type="RefSeq" id="WP_227117956.1">
    <property type="nucleotide sequence ID" value="NZ_LT598928.1"/>
</dbReference>
<evidence type="ECO:0000259" key="2">
    <source>
        <dbReference type="PROSITE" id="PS50076"/>
    </source>
</evidence>
<keyword evidence="3" id="KW-0346">Stress response</keyword>
<dbReference type="PANTHER" id="PTHR45006:SF2">
    <property type="entry name" value="PROTEIN CAJ1"/>
    <property type="match status" value="1"/>
</dbReference>
<dbReference type="SUPFAM" id="SSF46565">
    <property type="entry name" value="Chaperone J-domain"/>
    <property type="match status" value="1"/>
</dbReference>
<dbReference type="PRINTS" id="PR00625">
    <property type="entry name" value="JDOMAIN"/>
</dbReference>
<feature type="region of interest" description="Disordered" evidence="1">
    <location>
        <begin position="74"/>
        <end position="174"/>
    </location>
</feature>
<proteinExistence type="predicted"/>
<dbReference type="AlphaFoldDB" id="A0A212KJ75"/>
<protein>
    <submittedName>
        <fullName evidence="3">Heat shock protein DnaJ domain protein</fullName>
    </submittedName>
</protein>
<feature type="domain" description="J" evidence="2">
    <location>
        <begin position="12"/>
        <end position="82"/>
    </location>
</feature>
<dbReference type="InterPro" id="IPR052814">
    <property type="entry name" value="Peroxisomal_DnaJ"/>
</dbReference>
<dbReference type="InterPro" id="IPR001623">
    <property type="entry name" value="DnaJ_domain"/>
</dbReference>
<accession>A0A212KJ75</accession>
<name>A0A212KJ75_9BACT</name>
<organism evidence="3">
    <name type="scientific">uncultured Desulfovibrio sp</name>
    <dbReference type="NCBI Taxonomy" id="167968"/>
    <lineage>
        <taxon>Bacteria</taxon>
        <taxon>Pseudomonadati</taxon>
        <taxon>Thermodesulfobacteriota</taxon>
        <taxon>Desulfovibrionia</taxon>
        <taxon>Desulfovibrionales</taxon>
        <taxon>Desulfovibrionaceae</taxon>
        <taxon>Desulfovibrio</taxon>
        <taxon>environmental samples</taxon>
    </lineage>
</organism>
<feature type="compositionally biased region" description="Basic and acidic residues" evidence="1">
    <location>
        <begin position="222"/>
        <end position="232"/>
    </location>
</feature>